<dbReference type="InterPro" id="IPR052551">
    <property type="entry name" value="UV-DNA_repair_photolyase"/>
</dbReference>
<dbReference type="PANTHER" id="PTHR38657:SF1">
    <property type="entry name" value="SLR1343 PROTEIN"/>
    <property type="match status" value="1"/>
</dbReference>
<dbReference type="InterPro" id="IPR036134">
    <property type="entry name" value="Crypto/Photolyase_FAD-like_sf"/>
</dbReference>
<dbReference type="InterPro" id="IPR007357">
    <property type="entry name" value="PhrB-like"/>
</dbReference>
<evidence type="ECO:0000313" key="2">
    <source>
        <dbReference type="Proteomes" id="UP000245168"/>
    </source>
</evidence>
<dbReference type="Gene3D" id="3.40.50.620">
    <property type="entry name" value="HUPs"/>
    <property type="match status" value="1"/>
</dbReference>
<reference evidence="2" key="1">
    <citation type="submission" date="2018-05" db="EMBL/GenBank/DDBJ databases">
        <authorList>
            <person name="Liu B.-T."/>
        </authorList>
    </citation>
    <scope>NUCLEOTIDE SEQUENCE [LARGE SCALE GENOMIC DNA]</scope>
    <source>
        <strain evidence="2">WD6-1</strain>
    </source>
</reference>
<dbReference type="SUPFAM" id="SSF48173">
    <property type="entry name" value="Cryptochrome/photolyase FAD-binding domain"/>
    <property type="match status" value="1"/>
</dbReference>
<dbReference type="OrthoDB" id="5288100at2"/>
<evidence type="ECO:0000313" key="1">
    <source>
        <dbReference type="EMBL" id="PWE18021.1"/>
    </source>
</evidence>
<comment type="caution">
    <text evidence="1">The sequence shown here is derived from an EMBL/GenBank/DDBJ whole genome shotgun (WGS) entry which is preliminary data.</text>
</comment>
<keyword evidence="2" id="KW-1185">Reference proteome</keyword>
<dbReference type="AlphaFoldDB" id="A0A2U2BVG5"/>
<dbReference type="EMBL" id="QEXV01000002">
    <property type="protein sequence ID" value="PWE18021.1"/>
    <property type="molecule type" value="Genomic_DNA"/>
</dbReference>
<dbReference type="GO" id="GO:0016829">
    <property type="term" value="F:lyase activity"/>
    <property type="evidence" value="ECO:0007669"/>
    <property type="project" value="UniProtKB-KW"/>
</dbReference>
<dbReference type="PANTHER" id="PTHR38657">
    <property type="entry name" value="SLR1343 PROTEIN"/>
    <property type="match status" value="1"/>
</dbReference>
<dbReference type="RefSeq" id="WP_109252375.1">
    <property type="nucleotide sequence ID" value="NZ_QEXV01000002.1"/>
</dbReference>
<protein>
    <submittedName>
        <fullName evidence="1">Cryptochrome/photolyase family protein</fullName>
    </submittedName>
</protein>
<proteinExistence type="predicted"/>
<dbReference type="Pfam" id="PF04244">
    <property type="entry name" value="DPRP"/>
    <property type="match status" value="1"/>
</dbReference>
<organism evidence="1 2">
    <name type="scientific">Marinicauda salina</name>
    <dbReference type="NCBI Taxonomy" id="2135793"/>
    <lineage>
        <taxon>Bacteria</taxon>
        <taxon>Pseudomonadati</taxon>
        <taxon>Pseudomonadota</taxon>
        <taxon>Alphaproteobacteria</taxon>
        <taxon>Maricaulales</taxon>
        <taxon>Maricaulaceae</taxon>
        <taxon>Marinicauda</taxon>
    </lineage>
</organism>
<accession>A0A2U2BVG5</accession>
<name>A0A2U2BVG5_9PROT</name>
<dbReference type="Gene3D" id="1.25.40.80">
    <property type="match status" value="1"/>
</dbReference>
<dbReference type="InterPro" id="IPR014729">
    <property type="entry name" value="Rossmann-like_a/b/a_fold"/>
</dbReference>
<dbReference type="Gene3D" id="1.10.10.1710">
    <property type="entry name" value="Deoxyribodipyrimidine photolyase-related"/>
    <property type="match status" value="1"/>
</dbReference>
<gene>
    <name evidence="1" type="ORF">DDZ18_05480</name>
</gene>
<dbReference type="Proteomes" id="UP000245168">
    <property type="component" value="Unassembled WGS sequence"/>
</dbReference>
<keyword evidence="1" id="KW-0456">Lyase</keyword>
<dbReference type="Gene3D" id="1.10.579.10">
    <property type="entry name" value="DNA Cyclobutane Dipyrimidine Photolyase, subunit A, domain 3"/>
    <property type="match status" value="1"/>
</dbReference>
<sequence length="516" mass="58467">MAALRLVLGDQLTRDIASLRDLDPEADLVVMAEVDTEATYVRHHKKKIAFVFSAMRHFAAELEAEGVRIAYTRIDDPDNTHNLRGEVARALEPGGFDEVVAVEPGEYRLREEMESWPGALGVPVQVRRDDRFICSRERFDAWAEGRKRLTMEYFYREMRRETGLLMEGDEPAGGRWNFDHDNRQALPTGIDIPERPAVAPDAITREVLDTVADRYADHFGDLEPFGYAVASADAEAQLDWFVAHALPRFGDYQDAMAEGEAFLFHSVLSMYLNAGLLDPMAVCRVAEQAWRDGEAPINAVEGFIRQVLGWREFVRGIYWRFMPGYLERNHLAATRPLPDFYWTGETDMACVADVVRTTRKHAYAHHIQRLMVTGNFALLAGVDPAEVNAWYLAVYADAYEWVEAPNTHGMALYADGGLMATKPYAAGGAYIDRMSNHCAGCAYSVKAKTGETACPFNYLYWNFLIENEDRLRDNHRLGMIYNTLDRMSAEKRSAVRADARRFFDRIGVAREEETAS</sequence>